<sequence length="70" mass="8212">MTIMKQRRQNIFGNCVNEKKYINITPMGEEVAVTSCHLHLERIIHGIPKPSRTTPEETEREKKKKRIYGC</sequence>
<gene>
    <name evidence="2" type="ORF">OUZ56_030678</name>
</gene>
<reference evidence="2 3" key="1">
    <citation type="journal article" date="2023" name="Nucleic Acids Res.">
        <title>The hologenome of Daphnia magna reveals possible DNA methylation and microbiome-mediated evolution of the host genome.</title>
        <authorList>
            <person name="Chaturvedi A."/>
            <person name="Li X."/>
            <person name="Dhandapani V."/>
            <person name="Marshall H."/>
            <person name="Kissane S."/>
            <person name="Cuenca-Cambronero M."/>
            <person name="Asole G."/>
            <person name="Calvet F."/>
            <person name="Ruiz-Romero M."/>
            <person name="Marangio P."/>
            <person name="Guigo R."/>
            <person name="Rago D."/>
            <person name="Mirbahai L."/>
            <person name="Eastwood N."/>
            <person name="Colbourne J.K."/>
            <person name="Zhou J."/>
            <person name="Mallon E."/>
            <person name="Orsini L."/>
        </authorList>
    </citation>
    <scope>NUCLEOTIDE SEQUENCE [LARGE SCALE GENOMIC DNA]</scope>
    <source>
        <strain evidence="2">LRV0_1</strain>
    </source>
</reference>
<accession>A0ABQ9ZS14</accession>
<comment type="caution">
    <text evidence="2">The sequence shown here is derived from an EMBL/GenBank/DDBJ whole genome shotgun (WGS) entry which is preliminary data.</text>
</comment>
<keyword evidence="3" id="KW-1185">Reference proteome</keyword>
<evidence type="ECO:0000313" key="3">
    <source>
        <dbReference type="Proteomes" id="UP001234178"/>
    </source>
</evidence>
<evidence type="ECO:0000313" key="2">
    <source>
        <dbReference type="EMBL" id="KAK4015704.1"/>
    </source>
</evidence>
<dbReference type="EMBL" id="JAOYFB010000005">
    <property type="protein sequence ID" value="KAK4015704.1"/>
    <property type="molecule type" value="Genomic_DNA"/>
</dbReference>
<evidence type="ECO:0000256" key="1">
    <source>
        <dbReference type="SAM" id="MobiDB-lite"/>
    </source>
</evidence>
<protein>
    <submittedName>
        <fullName evidence="2">Uncharacterized protein</fullName>
    </submittedName>
</protein>
<name>A0ABQ9ZS14_9CRUS</name>
<dbReference type="Proteomes" id="UP001234178">
    <property type="component" value="Unassembled WGS sequence"/>
</dbReference>
<organism evidence="2 3">
    <name type="scientific">Daphnia magna</name>
    <dbReference type="NCBI Taxonomy" id="35525"/>
    <lineage>
        <taxon>Eukaryota</taxon>
        <taxon>Metazoa</taxon>
        <taxon>Ecdysozoa</taxon>
        <taxon>Arthropoda</taxon>
        <taxon>Crustacea</taxon>
        <taxon>Branchiopoda</taxon>
        <taxon>Diplostraca</taxon>
        <taxon>Cladocera</taxon>
        <taxon>Anomopoda</taxon>
        <taxon>Daphniidae</taxon>
        <taxon>Daphnia</taxon>
    </lineage>
</organism>
<proteinExistence type="predicted"/>
<feature type="region of interest" description="Disordered" evidence="1">
    <location>
        <begin position="47"/>
        <end position="70"/>
    </location>
</feature>